<accession>A0A1E3Q8W5</accession>
<dbReference type="AlphaFoldDB" id="A0A1E3Q8W5"/>
<dbReference type="EMBL" id="KV454292">
    <property type="protein sequence ID" value="ODQ74149.1"/>
    <property type="molecule type" value="Genomic_DNA"/>
</dbReference>
<dbReference type="Pfam" id="PF05032">
    <property type="entry name" value="Spo12"/>
    <property type="match status" value="1"/>
</dbReference>
<name>A0A1E3Q8W5_LIPST</name>
<dbReference type="OrthoDB" id="5578329at2759"/>
<evidence type="ECO:0000313" key="3">
    <source>
        <dbReference type="Proteomes" id="UP000094385"/>
    </source>
</evidence>
<proteinExistence type="predicted"/>
<evidence type="ECO:0000313" key="2">
    <source>
        <dbReference type="EMBL" id="ODQ74149.1"/>
    </source>
</evidence>
<evidence type="ECO:0000256" key="1">
    <source>
        <dbReference type="SAM" id="MobiDB-lite"/>
    </source>
</evidence>
<gene>
    <name evidence="2" type="ORF">LIPSTDRAFT_2151</name>
</gene>
<feature type="region of interest" description="Disordered" evidence="1">
    <location>
        <begin position="1"/>
        <end position="32"/>
    </location>
</feature>
<reference evidence="2 3" key="1">
    <citation type="journal article" date="2016" name="Proc. Natl. Acad. Sci. U.S.A.">
        <title>Comparative genomics of biotechnologically important yeasts.</title>
        <authorList>
            <person name="Riley R."/>
            <person name="Haridas S."/>
            <person name="Wolfe K.H."/>
            <person name="Lopes M.R."/>
            <person name="Hittinger C.T."/>
            <person name="Goeker M."/>
            <person name="Salamov A.A."/>
            <person name="Wisecaver J.H."/>
            <person name="Long T.M."/>
            <person name="Calvey C.H."/>
            <person name="Aerts A.L."/>
            <person name="Barry K.W."/>
            <person name="Choi C."/>
            <person name="Clum A."/>
            <person name="Coughlan A.Y."/>
            <person name="Deshpande S."/>
            <person name="Douglass A.P."/>
            <person name="Hanson S.J."/>
            <person name="Klenk H.-P."/>
            <person name="LaButti K.M."/>
            <person name="Lapidus A."/>
            <person name="Lindquist E.A."/>
            <person name="Lipzen A.M."/>
            <person name="Meier-Kolthoff J.P."/>
            <person name="Ohm R.A."/>
            <person name="Otillar R.P."/>
            <person name="Pangilinan J.L."/>
            <person name="Peng Y."/>
            <person name="Rokas A."/>
            <person name="Rosa C.A."/>
            <person name="Scheuner C."/>
            <person name="Sibirny A.A."/>
            <person name="Slot J.C."/>
            <person name="Stielow J.B."/>
            <person name="Sun H."/>
            <person name="Kurtzman C.P."/>
            <person name="Blackwell M."/>
            <person name="Grigoriev I.V."/>
            <person name="Jeffries T.W."/>
        </authorList>
    </citation>
    <scope>NUCLEOTIDE SEQUENCE [LARGE SCALE GENOMIC DNA]</scope>
    <source>
        <strain evidence="2 3">NRRL Y-11557</strain>
    </source>
</reference>
<dbReference type="STRING" id="675824.A0A1E3Q8W5"/>
<dbReference type="Proteomes" id="UP000094385">
    <property type="component" value="Unassembled WGS sequence"/>
</dbReference>
<protein>
    <submittedName>
        <fullName evidence="2">Uncharacterized protein</fullName>
    </submittedName>
</protein>
<dbReference type="InterPro" id="IPR007727">
    <property type="entry name" value="Spo12"/>
</dbReference>
<keyword evidence="3" id="KW-1185">Reference proteome</keyword>
<sequence>MSSQQPPDFISALQHQHQQQHHAEVQPLHASESQNLQRHVLHQKIFEARTSFASPTDNLMSPCTAKLQAHKKRHYVKSKPQLLRFGSLASAANKENSGENSGLGL</sequence>
<organism evidence="2 3">
    <name type="scientific">Lipomyces starkeyi NRRL Y-11557</name>
    <dbReference type="NCBI Taxonomy" id="675824"/>
    <lineage>
        <taxon>Eukaryota</taxon>
        <taxon>Fungi</taxon>
        <taxon>Dikarya</taxon>
        <taxon>Ascomycota</taxon>
        <taxon>Saccharomycotina</taxon>
        <taxon>Lipomycetes</taxon>
        <taxon>Lipomycetales</taxon>
        <taxon>Lipomycetaceae</taxon>
        <taxon>Lipomyces</taxon>
    </lineage>
</organism>